<reference evidence="20" key="1">
    <citation type="submission" date="2023-10" db="EMBL/GenBank/DDBJ databases">
        <title>Genome assembly of Pristionchus species.</title>
        <authorList>
            <person name="Yoshida K."/>
            <person name="Sommer R.J."/>
        </authorList>
    </citation>
    <scope>NUCLEOTIDE SEQUENCE</scope>
    <source>
        <strain evidence="20">RS5133</strain>
    </source>
</reference>
<dbReference type="GO" id="GO:0032049">
    <property type="term" value="P:cardiolipin biosynthetic process"/>
    <property type="evidence" value="ECO:0007669"/>
    <property type="project" value="InterPro"/>
</dbReference>
<dbReference type="Proteomes" id="UP001432322">
    <property type="component" value="Unassembled WGS sequence"/>
</dbReference>
<evidence type="ECO:0000256" key="13">
    <source>
        <dbReference type="ARBA" id="ARBA00023098"/>
    </source>
</evidence>
<name>A0AAV5W8S3_9BILA</name>
<evidence type="ECO:0000256" key="10">
    <source>
        <dbReference type="ARBA" id="ARBA00022695"/>
    </source>
</evidence>
<gene>
    <name evidence="20" type="ORF">PFISCL1PPCAC_18337</name>
</gene>
<dbReference type="Pfam" id="PF09139">
    <property type="entry name" value="Tam41_Mmp37"/>
    <property type="match status" value="1"/>
</dbReference>
<dbReference type="EMBL" id="BTSY01000005">
    <property type="protein sequence ID" value="GMT27040.1"/>
    <property type="molecule type" value="Genomic_DNA"/>
</dbReference>
<proteinExistence type="inferred from homology"/>
<evidence type="ECO:0000256" key="12">
    <source>
        <dbReference type="ARBA" id="ARBA00022842"/>
    </source>
</evidence>
<evidence type="ECO:0000256" key="19">
    <source>
        <dbReference type="ARBA" id="ARBA00031502"/>
    </source>
</evidence>
<evidence type="ECO:0000256" key="18">
    <source>
        <dbReference type="ARBA" id="ARBA00029893"/>
    </source>
</evidence>
<evidence type="ECO:0000256" key="6">
    <source>
        <dbReference type="ARBA" id="ARBA00012487"/>
    </source>
</evidence>
<accession>A0AAV5W8S3</accession>
<evidence type="ECO:0000256" key="5">
    <source>
        <dbReference type="ARBA" id="ARBA00005458"/>
    </source>
</evidence>
<comment type="cofactor">
    <cofactor evidence="1">
        <name>Mg(2+)</name>
        <dbReference type="ChEBI" id="CHEBI:18420"/>
    </cofactor>
</comment>
<evidence type="ECO:0000256" key="11">
    <source>
        <dbReference type="ARBA" id="ARBA00022792"/>
    </source>
</evidence>
<keyword evidence="14" id="KW-0496">Mitochondrion</keyword>
<keyword evidence="13" id="KW-0443">Lipid metabolism</keyword>
<dbReference type="AlphaFoldDB" id="A0AAV5W8S3"/>
<evidence type="ECO:0000256" key="15">
    <source>
        <dbReference type="ARBA" id="ARBA00023136"/>
    </source>
</evidence>
<evidence type="ECO:0000313" key="21">
    <source>
        <dbReference type="Proteomes" id="UP001432322"/>
    </source>
</evidence>
<evidence type="ECO:0000256" key="2">
    <source>
        <dbReference type="ARBA" id="ARBA00004443"/>
    </source>
</evidence>
<comment type="caution">
    <text evidence="20">The sequence shown here is derived from an EMBL/GenBank/DDBJ whole genome shotgun (WGS) entry which is preliminary data.</text>
</comment>
<dbReference type="InterPro" id="IPR015222">
    <property type="entry name" value="Tam41"/>
</dbReference>
<dbReference type="PIRSF" id="PIRSF028840">
    <property type="entry name" value="Mmp37"/>
    <property type="match status" value="1"/>
</dbReference>
<protein>
    <recommendedName>
        <fullName evidence="7">Phosphatidate cytidylyltransferase, mitochondrial</fullName>
        <ecNumber evidence="6">2.7.7.41</ecNumber>
    </recommendedName>
    <alternativeName>
        <fullName evidence="18">CDP-diacylglycerol synthase</fullName>
    </alternativeName>
    <alternativeName>
        <fullName evidence="19">Mitochondrial translocator assembly and maintenance protein 41 homolog</fullName>
    </alternativeName>
</protein>
<evidence type="ECO:0000256" key="17">
    <source>
        <dbReference type="ARBA" id="ARBA00023264"/>
    </source>
</evidence>
<dbReference type="PANTHER" id="PTHR13619:SF0">
    <property type="entry name" value="PHOSPHATIDATE CYTIDYLYLTRANSFERASE, MITOCHONDRIAL"/>
    <property type="match status" value="1"/>
</dbReference>
<evidence type="ECO:0000256" key="9">
    <source>
        <dbReference type="ARBA" id="ARBA00022679"/>
    </source>
</evidence>
<comment type="pathway">
    <text evidence="4">Lipid metabolism.</text>
</comment>
<keyword evidence="12" id="KW-0460">Magnesium</keyword>
<keyword evidence="11" id="KW-0999">Mitochondrion inner membrane</keyword>
<keyword evidence="10" id="KW-0548">Nucleotidyltransferase</keyword>
<dbReference type="PANTHER" id="PTHR13619">
    <property type="entry name" value="PHOSPHATIDATE CYTIDYLYLTRANSFERASE, MITOCHONDRIAL"/>
    <property type="match status" value="1"/>
</dbReference>
<feature type="non-terminal residue" evidence="20">
    <location>
        <position position="348"/>
    </location>
</feature>
<evidence type="ECO:0000256" key="4">
    <source>
        <dbReference type="ARBA" id="ARBA00005189"/>
    </source>
</evidence>
<evidence type="ECO:0000256" key="7">
    <source>
        <dbReference type="ARBA" id="ARBA00018337"/>
    </source>
</evidence>
<keyword evidence="21" id="KW-1185">Reference proteome</keyword>
<keyword evidence="9" id="KW-0808">Transferase</keyword>
<evidence type="ECO:0000256" key="1">
    <source>
        <dbReference type="ARBA" id="ARBA00001946"/>
    </source>
</evidence>
<keyword evidence="15" id="KW-0472">Membrane</keyword>
<evidence type="ECO:0000256" key="16">
    <source>
        <dbReference type="ARBA" id="ARBA00023209"/>
    </source>
</evidence>
<dbReference type="GO" id="GO:0004605">
    <property type="term" value="F:phosphatidate cytidylyltransferase activity"/>
    <property type="evidence" value="ECO:0007669"/>
    <property type="project" value="UniProtKB-EC"/>
</dbReference>
<comment type="subcellular location">
    <subcellularLocation>
        <location evidence="2">Mitochondrion inner membrane</location>
        <topology evidence="2">Peripheral membrane protein</topology>
        <orientation evidence="2">Matrix side</orientation>
    </subcellularLocation>
</comment>
<dbReference type="GO" id="GO:0005743">
    <property type="term" value="C:mitochondrial inner membrane"/>
    <property type="evidence" value="ECO:0007669"/>
    <property type="project" value="UniProtKB-SubCell"/>
</dbReference>
<evidence type="ECO:0000256" key="3">
    <source>
        <dbReference type="ARBA" id="ARBA00005119"/>
    </source>
</evidence>
<comment type="pathway">
    <text evidence="3">Phospholipid metabolism; CDP-diacylglycerol biosynthesis; CDP-diacylglycerol from sn-glycerol 3-phosphate: step 3/3.</text>
</comment>
<evidence type="ECO:0000256" key="14">
    <source>
        <dbReference type="ARBA" id="ARBA00023128"/>
    </source>
</evidence>
<organism evidence="20 21">
    <name type="scientific">Pristionchus fissidentatus</name>
    <dbReference type="NCBI Taxonomy" id="1538716"/>
    <lineage>
        <taxon>Eukaryota</taxon>
        <taxon>Metazoa</taxon>
        <taxon>Ecdysozoa</taxon>
        <taxon>Nematoda</taxon>
        <taxon>Chromadorea</taxon>
        <taxon>Rhabditida</taxon>
        <taxon>Rhabditina</taxon>
        <taxon>Diplogasteromorpha</taxon>
        <taxon>Diplogasteroidea</taxon>
        <taxon>Neodiplogasteridae</taxon>
        <taxon>Pristionchus</taxon>
    </lineage>
</organism>
<evidence type="ECO:0000313" key="20">
    <source>
        <dbReference type="EMBL" id="GMT27040.1"/>
    </source>
</evidence>
<keyword evidence="16" id="KW-0594">Phospholipid biosynthesis</keyword>
<dbReference type="EC" id="2.7.7.41" evidence="6"/>
<keyword evidence="8" id="KW-0444">Lipid biosynthesis</keyword>
<dbReference type="GO" id="GO:0016024">
    <property type="term" value="P:CDP-diacylglycerol biosynthetic process"/>
    <property type="evidence" value="ECO:0007669"/>
    <property type="project" value="TreeGrafter"/>
</dbReference>
<sequence length="348" mass="39230">MSVSRRLVQELISDLPLASVNYAFAYGSGAVAQENERMADKMVDLVLCTKDPQAFHNENLQLNPAHYSFVKALGPATITRLQQSTAKVYYNTQIRTKTGRLIKYGVISEQDLKTDLLDWRWLYIAGRLQKPVVDVIEPTADIATWIGQNRLSALQASLLLLPVTFSYTQLFEKIVGLSYKGDFRMIIGEDQGKVAKIARGNAEKLEEVYGPLLQADERVSVQNGNVLQNGVLIEFITVLQDASTPAIYHRLNLLPYEVVTRLMLNWNKEHKTMIDAEEVRVLFALARRHDVADHIERTIKTIVRDSSLKQTAKNAISAGVLRSIKYSSEKLIKWGKSIQKANDEKKGE</sequence>
<evidence type="ECO:0000256" key="8">
    <source>
        <dbReference type="ARBA" id="ARBA00022516"/>
    </source>
</evidence>
<keyword evidence="17" id="KW-1208">Phospholipid metabolism</keyword>
<comment type="similarity">
    <text evidence="5">Belongs to the TAM41 family.</text>
</comment>